<dbReference type="AlphaFoldDB" id="A0A803QD15"/>
<dbReference type="PANTHER" id="PTHR33116">
    <property type="entry name" value="REVERSE TRANSCRIPTASE ZINC-BINDING DOMAIN-CONTAINING PROTEIN-RELATED-RELATED"/>
    <property type="match status" value="1"/>
</dbReference>
<name>A0A803QD15_CANSA</name>
<evidence type="ECO:0000313" key="1">
    <source>
        <dbReference type="EnsemblPlants" id="cds.evm.model.08.996"/>
    </source>
</evidence>
<dbReference type="PANTHER" id="PTHR33116:SF66">
    <property type="entry name" value="REVERSE TRANSCRIPTASE ZINC-BINDING DOMAIN-CONTAINING PROTEIN"/>
    <property type="match status" value="1"/>
</dbReference>
<accession>A0A803QD15</accession>
<dbReference type="EMBL" id="UZAU01000694">
    <property type="status" value="NOT_ANNOTATED_CDS"/>
    <property type="molecule type" value="Genomic_DNA"/>
</dbReference>
<reference evidence="1" key="1">
    <citation type="submission" date="2018-11" db="EMBL/GenBank/DDBJ databases">
        <authorList>
            <person name="Grassa J C."/>
        </authorList>
    </citation>
    <scope>NUCLEOTIDE SEQUENCE [LARGE SCALE GENOMIC DNA]</scope>
</reference>
<sequence length="426" mass="48105">MKIGDQVVAKLDIDEVETEPTYWENSIVCIVLGANPPFRVFEGFIKRVRGNLGIEKIVSMHSGFTLDNLSAHVSTIGNPIIVDKVTFSRTMVKYARMCATCDFLGHIVANCNKGKGVVWKKKGIKEGKIEEIVDNIAEVNLADKTAEVSDKKEEEKEEESVKTNLKLNVESLTEDKTTVCKEGVVKDHNLCNANEENWITPKRRGFKQTREVSKVAATNKGYVVLEDNGVEVLMEDSQLVHCKMKVTGVKEEFYVTDVYGSNMLMDRKVLWDKLAAGRKNLLPGVCHGSEQGNEKFVKDMFDAFKMFCQITGLKENKSKSHIYFGGIKDDCKRKIMDVVRMDEGSFPLKYLGVHLRPTKWKASDCGVILDKLNKKPNCWASKNLSFASRAQLIHSVLFGIQNFFMSLFILPQKITKAIEKCCKYFV</sequence>
<organism evidence="1 2">
    <name type="scientific">Cannabis sativa</name>
    <name type="common">Hemp</name>
    <name type="synonym">Marijuana</name>
    <dbReference type="NCBI Taxonomy" id="3483"/>
    <lineage>
        <taxon>Eukaryota</taxon>
        <taxon>Viridiplantae</taxon>
        <taxon>Streptophyta</taxon>
        <taxon>Embryophyta</taxon>
        <taxon>Tracheophyta</taxon>
        <taxon>Spermatophyta</taxon>
        <taxon>Magnoliopsida</taxon>
        <taxon>eudicotyledons</taxon>
        <taxon>Gunneridae</taxon>
        <taxon>Pentapetalae</taxon>
        <taxon>rosids</taxon>
        <taxon>fabids</taxon>
        <taxon>Rosales</taxon>
        <taxon>Cannabaceae</taxon>
        <taxon>Cannabis</taxon>
    </lineage>
</organism>
<protein>
    <submittedName>
        <fullName evidence="1">Uncharacterized protein</fullName>
    </submittedName>
</protein>
<reference evidence="1" key="2">
    <citation type="submission" date="2021-03" db="UniProtKB">
        <authorList>
            <consortium name="EnsemblPlants"/>
        </authorList>
    </citation>
    <scope>IDENTIFICATION</scope>
</reference>
<proteinExistence type="predicted"/>
<dbReference type="Proteomes" id="UP000596661">
    <property type="component" value="Chromosome 8"/>
</dbReference>
<keyword evidence="2" id="KW-1185">Reference proteome</keyword>
<evidence type="ECO:0000313" key="2">
    <source>
        <dbReference type="Proteomes" id="UP000596661"/>
    </source>
</evidence>
<dbReference type="EnsemblPlants" id="evm.model.08.996">
    <property type="protein sequence ID" value="cds.evm.model.08.996"/>
    <property type="gene ID" value="evm.TU.08.996"/>
</dbReference>
<dbReference type="Gramene" id="evm.model.08.996">
    <property type="protein sequence ID" value="cds.evm.model.08.996"/>
    <property type="gene ID" value="evm.TU.08.996"/>
</dbReference>